<comment type="caution">
    <text evidence="2">The sequence shown here is derived from an EMBL/GenBank/DDBJ whole genome shotgun (WGS) entry which is preliminary data.</text>
</comment>
<dbReference type="Gene3D" id="3.30.420.40">
    <property type="match status" value="3"/>
</dbReference>
<comment type="similarity">
    <text evidence="1">Belongs to the ROK (NagC/XylR) family.</text>
</comment>
<reference evidence="2 3" key="1">
    <citation type="submission" date="2019-04" db="EMBL/GenBank/DDBJ databases">
        <title>Pedobacter sp. RP-3-22 sp. nov., isolated from Arctic soil.</title>
        <authorList>
            <person name="Dahal R.H."/>
            <person name="Kim D.-U."/>
        </authorList>
    </citation>
    <scope>NUCLEOTIDE SEQUENCE [LARGE SCALE GENOMIC DNA]</scope>
    <source>
        <strain evidence="2 3">RP-3-22</strain>
    </source>
</reference>
<dbReference type="PANTHER" id="PTHR18964">
    <property type="entry name" value="ROK (REPRESSOR, ORF, KINASE) FAMILY"/>
    <property type="match status" value="1"/>
</dbReference>
<dbReference type="Proteomes" id="UP000309488">
    <property type="component" value="Unassembled WGS sequence"/>
</dbReference>
<evidence type="ECO:0000313" key="2">
    <source>
        <dbReference type="EMBL" id="TKC07982.1"/>
    </source>
</evidence>
<protein>
    <submittedName>
        <fullName evidence="2">ROK family protein</fullName>
    </submittedName>
</protein>
<name>A0A4U1CQJ9_9SPHI</name>
<sequence length="297" mass="32454">MEKPAVLGVDIGGSHITAALVDLETGTLIQDSIKRSAVDSRGNAEEIFTAWCDVINNAFGNDLSKERRIGIAMPGPFDYENGVSLIKDQDKFNALYQLNIKQELAERLNMETAHIKFVNDAAAFMHGEIFCGAAKGYNNALGLTLGTGLGSAISINGVAKDAELWNSEFLGGIAEDYLSTRWFVKKYKDLTEKDIAGVKELAAIVNEDPYARQIFNEFGRALGHFLADFIKNTGSEVVVLGGNISQAFDLFAPNLISNLKAFHLDTDIRLTKLNEHAALIGAASRWNSKVKIVEKVR</sequence>
<dbReference type="PANTHER" id="PTHR18964:SF149">
    <property type="entry name" value="BIFUNCTIONAL UDP-N-ACETYLGLUCOSAMINE 2-EPIMERASE_N-ACETYLMANNOSAMINE KINASE"/>
    <property type="match status" value="1"/>
</dbReference>
<organism evidence="2 3">
    <name type="scientific">Pedobacter polaris</name>
    <dbReference type="NCBI Taxonomy" id="2571273"/>
    <lineage>
        <taxon>Bacteria</taxon>
        <taxon>Pseudomonadati</taxon>
        <taxon>Bacteroidota</taxon>
        <taxon>Sphingobacteriia</taxon>
        <taxon>Sphingobacteriales</taxon>
        <taxon>Sphingobacteriaceae</taxon>
        <taxon>Pedobacter</taxon>
    </lineage>
</organism>
<dbReference type="EMBL" id="SWBR01000003">
    <property type="protein sequence ID" value="TKC07982.1"/>
    <property type="molecule type" value="Genomic_DNA"/>
</dbReference>
<dbReference type="AlphaFoldDB" id="A0A4U1CQJ9"/>
<evidence type="ECO:0000256" key="1">
    <source>
        <dbReference type="ARBA" id="ARBA00006479"/>
    </source>
</evidence>
<dbReference type="InterPro" id="IPR043129">
    <property type="entry name" value="ATPase_NBD"/>
</dbReference>
<proteinExistence type="inferred from homology"/>
<dbReference type="Pfam" id="PF00480">
    <property type="entry name" value="ROK"/>
    <property type="match status" value="2"/>
</dbReference>
<dbReference type="RefSeq" id="WP_136841494.1">
    <property type="nucleotide sequence ID" value="NZ_SWBR01000003.1"/>
</dbReference>
<dbReference type="OrthoDB" id="49666at2"/>
<accession>A0A4U1CQJ9</accession>
<evidence type="ECO:0000313" key="3">
    <source>
        <dbReference type="Proteomes" id="UP000309488"/>
    </source>
</evidence>
<keyword evidence="3" id="KW-1185">Reference proteome</keyword>
<dbReference type="SUPFAM" id="SSF53067">
    <property type="entry name" value="Actin-like ATPase domain"/>
    <property type="match status" value="1"/>
</dbReference>
<gene>
    <name evidence="2" type="ORF">FA048_12515</name>
</gene>
<dbReference type="CDD" id="cd23763">
    <property type="entry name" value="ASKHA_ATPase_ROK"/>
    <property type="match status" value="1"/>
</dbReference>
<dbReference type="InterPro" id="IPR000600">
    <property type="entry name" value="ROK"/>
</dbReference>